<sequence>MENIIRLPVHYDFSMVGAANGYIFFVGFPKDHTVDATHFSLQIRTSKIEMVCRTIIHSCYIHPYFEYPPSVSPKWI</sequence>
<dbReference type="EMBL" id="GBRH01167619">
    <property type="protein sequence ID" value="JAE30277.1"/>
    <property type="molecule type" value="Transcribed_RNA"/>
</dbReference>
<evidence type="ECO:0000313" key="1">
    <source>
        <dbReference type="EMBL" id="JAE30277.1"/>
    </source>
</evidence>
<protein>
    <submittedName>
        <fullName evidence="1">Uncharacterized protein</fullName>
    </submittedName>
</protein>
<organism evidence="1">
    <name type="scientific">Arundo donax</name>
    <name type="common">Giant reed</name>
    <name type="synonym">Donax arundinaceus</name>
    <dbReference type="NCBI Taxonomy" id="35708"/>
    <lineage>
        <taxon>Eukaryota</taxon>
        <taxon>Viridiplantae</taxon>
        <taxon>Streptophyta</taxon>
        <taxon>Embryophyta</taxon>
        <taxon>Tracheophyta</taxon>
        <taxon>Spermatophyta</taxon>
        <taxon>Magnoliopsida</taxon>
        <taxon>Liliopsida</taxon>
        <taxon>Poales</taxon>
        <taxon>Poaceae</taxon>
        <taxon>PACMAD clade</taxon>
        <taxon>Arundinoideae</taxon>
        <taxon>Arundineae</taxon>
        <taxon>Arundo</taxon>
    </lineage>
</organism>
<dbReference type="AlphaFoldDB" id="A0A0A9H0I6"/>
<proteinExistence type="predicted"/>
<accession>A0A0A9H0I6</accession>
<name>A0A0A9H0I6_ARUDO</name>
<dbReference type="PANTHER" id="PTHR31264">
    <property type="entry name" value="OS07G0554500 PROTEIN-RELATED"/>
    <property type="match status" value="1"/>
</dbReference>
<reference evidence="1" key="2">
    <citation type="journal article" date="2015" name="Data Brief">
        <title>Shoot transcriptome of the giant reed, Arundo donax.</title>
        <authorList>
            <person name="Barrero R.A."/>
            <person name="Guerrero F.D."/>
            <person name="Moolhuijzen P."/>
            <person name="Goolsby J.A."/>
            <person name="Tidwell J."/>
            <person name="Bellgard S.E."/>
            <person name="Bellgard M.I."/>
        </authorList>
    </citation>
    <scope>NUCLEOTIDE SEQUENCE</scope>
    <source>
        <tissue evidence="1">Shoot tissue taken approximately 20 cm above the soil surface</tissue>
    </source>
</reference>
<reference evidence="1" key="1">
    <citation type="submission" date="2014-09" db="EMBL/GenBank/DDBJ databases">
        <authorList>
            <person name="Magalhaes I.L.F."/>
            <person name="Oliveira U."/>
            <person name="Santos F.R."/>
            <person name="Vidigal T.H.D.A."/>
            <person name="Brescovit A.D."/>
            <person name="Santos A.J."/>
        </authorList>
    </citation>
    <scope>NUCLEOTIDE SEQUENCE</scope>
    <source>
        <tissue evidence="1">Shoot tissue taken approximately 20 cm above the soil surface</tissue>
    </source>
</reference>